<proteinExistence type="predicted"/>
<name>A0A164FAV8_9CRUS</name>
<organism evidence="1 2">
    <name type="scientific">Daphnia magna</name>
    <dbReference type="NCBI Taxonomy" id="35525"/>
    <lineage>
        <taxon>Eukaryota</taxon>
        <taxon>Metazoa</taxon>
        <taxon>Ecdysozoa</taxon>
        <taxon>Arthropoda</taxon>
        <taxon>Crustacea</taxon>
        <taxon>Branchiopoda</taxon>
        <taxon>Diplostraca</taxon>
        <taxon>Cladocera</taxon>
        <taxon>Anomopoda</taxon>
        <taxon>Daphniidae</taxon>
        <taxon>Daphnia</taxon>
    </lineage>
</organism>
<dbReference type="AlphaFoldDB" id="A0A164FAV8"/>
<protein>
    <recommendedName>
        <fullName evidence="3">HTH psq-type domain-containing protein</fullName>
    </recommendedName>
</protein>
<reference evidence="1 2" key="1">
    <citation type="submission" date="2016-03" db="EMBL/GenBank/DDBJ databases">
        <title>EvidentialGene: Evidence-directed Construction of Genes on Genomes.</title>
        <authorList>
            <person name="Gilbert D.G."/>
            <person name="Choi J.-H."/>
            <person name="Mockaitis K."/>
            <person name="Colbourne J."/>
            <person name="Pfrender M."/>
        </authorList>
    </citation>
    <scope>NUCLEOTIDE SEQUENCE [LARGE SCALE GENOMIC DNA]</scope>
    <source>
        <strain evidence="1 2">Xinb3</strain>
        <tissue evidence="1">Complete organism</tissue>
    </source>
</reference>
<evidence type="ECO:0008006" key="3">
    <source>
        <dbReference type="Google" id="ProtNLM"/>
    </source>
</evidence>
<dbReference type="EMBL" id="LRGB01020733">
    <property type="protein sequence ID" value="KZR97606.1"/>
    <property type="molecule type" value="Genomic_DNA"/>
</dbReference>
<evidence type="ECO:0000313" key="1">
    <source>
        <dbReference type="EMBL" id="KZR97606.1"/>
    </source>
</evidence>
<accession>A0A164FAV8</accession>
<sequence>MRTYIRKKSHASASPELIRMAINLVKEDNRKISDVSKALSIPRRSLTR</sequence>
<keyword evidence="2" id="KW-1185">Reference proteome</keyword>
<comment type="caution">
    <text evidence="1">The sequence shown here is derived from an EMBL/GenBank/DDBJ whole genome shotgun (WGS) entry which is preliminary data.</text>
</comment>
<dbReference type="OrthoDB" id="4327074at2759"/>
<gene>
    <name evidence="1" type="ORF">APZ42_007418</name>
</gene>
<evidence type="ECO:0000313" key="2">
    <source>
        <dbReference type="Proteomes" id="UP000076858"/>
    </source>
</evidence>
<dbReference type="Proteomes" id="UP000076858">
    <property type="component" value="Unassembled WGS sequence"/>
</dbReference>
<feature type="non-terminal residue" evidence="1">
    <location>
        <position position="48"/>
    </location>
</feature>